<evidence type="ECO:0000256" key="5">
    <source>
        <dbReference type="ARBA" id="ARBA00022741"/>
    </source>
</evidence>
<dbReference type="InterPro" id="IPR043519">
    <property type="entry name" value="NT_sf"/>
</dbReference>
<keyword evidence="2 9" id="KW-0808">Transferase</keyword>
<dbReference type="GO" id="GO:0016779">
    <property type="term" value="F:nucleotidyltransferase activity"/>
    <property type="evidence" value="ECO:0007669"/>
    <property type="project" value="UniProtKB-KW"/>
</dbReference>
<dbReference type="AlphaFoldDB" id="A0A3P1C4A3"/>
<evidence type="ECO:0000256" key="2">
    <source>
        <dbReference type="ARBA" id="ARBA00022679"/>
    </source>
</evidence>
<dbReference type="SUPFAM" id="SSF81301">
    <property type="entry name" value="Nucleotidyltransferase"/>
    <property type="match status" value="1"/>
</dbReference>
<protein>
    <submittedName>
        <fullName evidence="9">Nucleotidyltransferase domain-containing protein</fullName>
    </submittedName>
</protein>
<feature type="domain" description="Polymerase beta nucleotidyltransferase" evidence="8">
    <location>
        <begin position="12"/>
        <end position="101"/>
    </location>
</feature>
<dbReference type="Proteomes" id="UP000271925">
    <property type="component" value="Unassembled WGS sequence"/>
</dbReference>
<keyword evidence="6" id="KW-0067">ATP-binding</keyword>
<name>A0A3P1C4A3_9BACT</name>
<evidence type="ECO:0000256" key="1">
    <source>
        <dbReference type="ARBA" id="ARBA00001946"/>
    </source>
</evidence>
<organism evidence="9 10">
    <name type="scientific">Larkinella rosea</name>
    <dbReference type="NCBI Taxonomy" id="2025312"/>
    <lineage>
        <taxon>Bacteria</taxon>
        <taxon>Pseudomonadati</taxon>
        <taxon>Bacteroidota</taxon>
        <taxon>Cytophagia</taxon>
        <taxon>Cytophagales</taxon>
        <taxon>Spirosomataceae</taxon>
        <taxon>Larkinella</taxon>
    </lineage>
</organism>
<evidence type="ECO:0000256" key="4">
    <source>
        <dbReference type="ARBA" id="ARBA00022723"/>
    </source>
</evidence>
<evidence type="ECO:0000313" key="10">
    <source>
        <dbReference type="Proteomes" id="UP000271925"/>
    </source>
</evidence>
<evidence type="ECO:0000259" key="8">
    <source>
        <dbReference type="Pfam" id="PF18765"/>
    </source>
</evidence>
<keyword evidence="10" id="KW-1185">Reference proteome</keyword>
<dbReference type="InterPro" id="IPR052038">
    <property type="entry name" value="Type-VII_TA_antitoxin"/>
</dbReference>
<evidence type="ECO:0000256" key="3">
    <source>
        <dbReference type="ARBA" id="ARBA00022695"/>
    </source>
</evidence>
<accession>A0A3P1C4A3</accession>
<dbReference type="RefSeq" id="WP_124872981.1">
    <property type="nucleotide sequence ID" value="NZ_RQJO01000007.1"/>
</dbReference>
<keyword evidence="5" id="KW-0547">Nucleotide-binding</keyword>
<dbReference type="PANTHER" id="PTHR33571">
    <property type="entry name" value="SSL8005 PROTEIN"/>
    <property type="match status" value="1"/>
</dbReference>
<reference evidence="9 10" key="1">
    <citation type="submission" date="2018-11" db="EMBL/GenBank/DDBJ databases">
        <authorList>
            <person name="Zhou Z."/>
            <person name="Wang G."/>
        </authorList>
    </citation>
    <scope>NUCLEOTIDE SEQUENCE [LARGE SCALE GENOMIC DNA]</scope>
    <source>
        <strain evidence="9 10">KCTC52004</strain>
    </source>
</reference>
<comment type="caution">
    <text evidence="9">The sequence shown here is derived from an EMBL/GenBank/DDBJ whole genome shotgun (WGS) entry which is preliminary data.</text>
</comment>
<dbReference type="PANTHER" id="PTHR33571:SF12">
    <property type="entry name" value="BSL3053 PROTEIN"/>
    <property type="match status" value="1"/>
</dbReference>
<dbReference type="CDD" id="cd05403">
    <property type="entry name" value="NT_KNTase_like"/>
    <property type="match status" value="1"/>
</dbReference>
<dbReference type="OrthoDB" id="9793933at2"/>
<dbReference type="Pfam" id="PF18765">
    <property type="entry name" value="Polbeta"/>
    <property type="match status" value="1"/>
</dbReference>
<evidence type="ECO:0000313" key="9">
    <source>
        <dbReference type="EMBL" id="RRB07674.1"/>
    </source>
</evidence>
<dbReference type="GO" id="GO:0005524">
    <property type="term" value="F:ATP binding"/>
    <property type="evidence" value="ECO:0007669"/>
    <property type="project" value="UniProtKB-KW"/>
</dbReference>
<gene>
    <name evidence="9" type="ORF">EHT25_07850</name>
</gene>
<proteinExistence type="predicted"/>
<sequence length="102" mass="11882">MLHPSIQAKLPQLITLLRNHKVKKAYAFGSVCTDRFTNESDIDLLIDFGITEPFDGYAENFWNLEEQLQRLLNRSVDLVPQHTLRNPYFISSVNKTRLALYE</sequence>
<dbReference type="InterPro" id="IPR041633">
    <property type="entry name" value="Polbeta"/>
</dbReference>
<dbReference type="Gene3D" id="3.30.460.10">
    <property type="entry name" value="Beta Polymerase, domain 2"/>
    <property type="match status" value="1"/>
</dbReference>
<evidence type="ECO:0000256" key="7">
    <source>
        <dbReference type="ARBA" id="ARBA00022842"/>
    </source>
</evidence>
<comment type="cofactor">
    <cofactor evidence="1">
        <name>Mg(2+)</name>
        <dbReference type="ChEBI" id="CHEBI:18420"/>
    </cofactor>
</comment>
<evidence type="ECO:0000256" key="6">
    <source>
        <dbReference type="ARBA" id="ARBA00022840"/>
    </source>
</evidence>
<keyword evidence="7" id="KW-0460">Magnesium</keyword>
<dbReference type="EMBL" id="RQJO01000007">
    <property type="protein sequence ID" value="RRB07674.1"/>
    <property type="molecule type" value="Genomic_DNA"/>
</dbReference>
<keyword evidence="4" id="KW-0479">Metal-binding</keyword>
<keyword evidence="3" id="KW-0548">Nucleotidyltransferase</keyword>
<dbReference type="GO" id="GO:0046872">
    <property type="term" value="F:metal ion binding"/>
    <property type="evidence" value="ECO:0007669"/>
    <property type="project" value="UniProtKB-KW"/>
</dbReference>